<gene>
    <name evidence="1" type="ORF">F4820DRAFT_428636</name>
</gene>
<evidence type="ECO:0000313" key="1">
    <source>
        <dbReference type="EMBL" id="KAI4862993.1"/>
    </source>
</evidence>
<organism evidence="1 2">
    <name type="scientific">Hypoxylon rubiginosum</name>
    <dbReference type="NCBI Taxonomy" id="110542"/>
    <lineage>
        <taxon>Eukaryota</taxon>
        <taxon>Fungi</taxon>
        <taxon>Dikarya</taxon>
        <taxon>Ascomycota</taxon>
        <taxon>Pezizomycotina</taxon>
        <taxon>Sordariomycetes</taxon>
        <taxon>Xylariomycetidae</taxon>
        <taxon>Xylariales</taxon>
        <taxon>Hypoxylaceae</taxon>
        <taxon>Hypoxylon</taxon>
    </lineage>
</organism>
<evidence type="ECO:0000313" key="2">
    <source>
        <dbReference type="Proteomes" id="UP001497700"/>
    </source>
</evidence>
<sequence>MEKFSFPDSSTGKIDFNDSSFFQPSTGSSPVLPSPATVRQEWHKLGRHTRAIQFEDLGLVVKFGDPQSVRLEEAQAMKAIHQAFPNKEVPVPELFGWRVDQGQNFIYMSLVEGSTLREIWQLLTQDEKVSLRDQLGRIVAALRQLRQDPKHQYIGSVSRGSVQDLYFYGEDEAGPFPSVRAFNDWVQSTALRLPISQRPPDPYRAFLPDSCDICFTHGDLNLGNIMVSGDPGARRIAAIIDWEQAGWYPEFWEYCKALIAEPYWHEWRDAGWSDTFMKTYPDEWVAFSEYWTWKRP</sequence>
<dbReference type="EMBL" id="MU393514">
    <property type="protein sequence ID" value="KAI4862993.1"/>
    <property type="molecule type" value="Genomic_DNA"/>
</dbReference>
<comment type="caution">
    <text evidence="1">The sequence shown here is derived from an EMBL/GenBank/DDBJ whole genome shotgun (WGS) entry which is preliminary data.</text>
</comment>
<accession>A0ACB9YVL3</accession>
<dbReference type="Proteomes" id="UP001497700">
    <property type="component" value="Unassembled WGS sequence"/>
</dbReference>
<keyword evidence="2" id="KW-1185">Reference proteome</keyword>
<proteinExistence type="predicted"/>
<protein>
    <submittedName>
        <fullName evidence="1">Kinase-like protein</fullName>
    </submittedName>
</protein>
<name>A0ACB9YVL3_9PEZI</name>
<reference evidence="1 2" key="1">
    <citation type="journal article" date="2022" name="New Phytol.">
        <title>Ecological generalism drives hyperdiversity of secondary metabolite gene clusters in xylarialean endophytes.</title>
        <authorList>
            <person name="Franco M.E.E."/>
            <person name="Wisecaver J.H."/>
            <person name="Arnold A.E."/>
            <person name="Ju Y.M."/>
            <person name="Slot J.C."/>
            <person name="Ahrendt S."/>
            <person name="Moore L.P."/>
            <person name="Eastman K.E."/>
            <person name="Scott K."/>
            <person name="Konkel Z."/>
            <person name="Mondo S.J."/>
            <person name="Kuo A."/>
            <person name="Hayes R.D."/>
            <person name="Haridas S."/>
            <person name="Andreopoulos B."/>
            <person name="Riley R."/>
            <person name="LaButti K."/>
            <person name="Pangilinan J."/>
            <person name="Lipzen A."/>
            <person name="Amirebrahimi M."/>
            <person name="Yan J."/>
            <person name="Adam C."/>
            <person name="Keymanesh K."/>
            <person name="Ng V."/>
            <person name="Louie K."/>
            <person name="Northen T."/>
            <person name="Drula E."/>
            <person name="Henrissat B."/>
            <person name="Hsieh H.M."/>
            <person name="Youens-Clark K."/>
            <person name="Lutzoni F."/>
            <person name="Miadlikowska J."/>
            <person name="Eastwood D.C."/>
            <person name="Hamelin R.C."/>
            <person name="Grigoriev I.V."/>
            <person name="U'Ren J.M."/>
        </authorList>
    </citation>
    <scope>NUCLEOTIDE SEQUENCE [LARGE SCALE GENOMIC DNA]</scope>
    <source>
        <strain evidence="1 2">CBS 119005</strain>
    </source>
</reference>